<keyword evidence="5" id="KW-0472">Membrane</keyword>
<keyword evidence="5" id="KW-1133">Transmembrane helix</keyword>
<sequence length="740" mass="80022">MSVLLRILIAVTFSSCVIKQALGDCGLGALQLVNGSSMFEGRVEICYNNTWGTICDDNWSNANAQVVCRQLGFSTIGAYYHSNAYYGQGNGSIILDDVRCDGTEASLILQCSHSNLLSHNCGHHEDVGVVCPSTHNCTHGSIRLVDGSYIGVGRLEICIDNEWGTVCDNGWTNLNAQVVCKQLGQNRLPLHQGGTFSGNAYYGKGSGRIFLDNLQCTGAEDTLIHCNYSSVESSCEHDDDVGVFCLIERRSPGTVILSLNNLASTTYSSGVVRVFYDGWGNICDDSFYGSAEANVICHQLGYTGASSYSRAGLTIYGPDQLPVTWDHVSCGDSSYLSIAQCSYSITTTDSDSACVNSNSNDATVSCYTTRIWNAPFPGMIRLQGATFSSQGRVEVYCNGEWGTLCNAGFDSLRASTLCRQLGYDTYDTYNHLELTGSPNQPIWSLDIVSSTSGNCFNSSNTCPTTSISNCTHLRDVTLQCRESDRSTQLTVTTETCRCVSGTIRLVGGSNSIEGRVEVCINGAYGTVCDDFWDSDDATVVCRQLGHDTRGTALPNAYFGQGTGNIVMDDVQCTGTESFLVNCSHTSTSNCRHTDDAGVRCSSITTNSTSSSNSQAPWTIIGGTISGIVALIVIITIITCVLILRHKWLKNRKSLSTAVSYSNTYDESTCQEYSKQPQAPPPANPYHQEQIPTMALSQPHGASQYNFPLQDFTPLAYPQEVQLGYPQQLQGNSPYPLAFPS</sequence>
<dbReference type="GeneID" id="109582381"/>
<evidence type="ECO:0000256" key="5">
    <source>
        <dbReference type="SAM" id="Phobius"/>
    </source>
</evidence>
<dbReference type="InterPro" id="IPR036772">
    <property type="entry name" value="SRCR-like_dom_sf"/>
</dbReference>
<evidence type="ECO:0000259" key="7">
    <source>
        <dbReference type="PROSITE" id="PS50287"/>
    </source>
</evidence>
<dbReference type="Gene3D" id="3.10.250.10">
    <property type="entry name" value="SRCR-like domain"/>
    <property type="match status" value="5"/>
</dbReference>
<evidence type="ECO:0000313" key="8">
    <source>
        <dbReference type="EnsemblMetazoa" id="XP_019852606.1"/>
    </source>
</evidence>
<feature type="disulfide bond" evidence="4">
    <location>
        <begin position="216"/>
        <end position="226"/>
    </location>
</feature>
<evidence type="ECO:0000256" key="3">
    <source>
        <dbReference type="ARBA" id="ARBA00023180"/>
    </source>
</evidence>
<feature type="chain" id="PRO_5042793290" description="SRCR domain-containing protein" evidence="6">
    <location>
        <begin position="24"/>
        <end position="740"/>
    </location>
</feature>
<dbReference type="Pfam" id="PF00530">
    <property type="entry name" value="SRCR"/>
    <property type="match status" value="5"/>
</dbReference>
<feature type="signal peptide" evidence="6">
    <location>
        <begin position="1"/>
        <end position="23"/>
    </location>
</feature>
<organism evidence="8 9">
    <name type="scientific">Amphimedon queenslandica</name>
    <name type="common">Sponge</name>
    <dbReference type="NCBI Taxonomy" id="400682"/>
    <lineage>
        <taxon>Eukaryota</taxon>
        <taxon>Metazoa</taxon>
        <taxon>Porifera</taxon>
        <taxon>Demospongiae</taxon>
        <taxon>Heteroscleromorpha</taxon>
        <taxon>Haplosclerida</taxon>
        <taxon>Niphatidae</taxon>
        <taxon>Amphimedon</taxon>
    </lineage>
</organism>
<feature type="domain" description="SRCR" evidence="7">
    <location>
        <begin position="257"/>
        <end position="367"/>
    </location>
</feature>
<evidence type="ECO:0000313" key="9">
    <source>
        <dbReference type="Proteomes" id="UP000007879"/>
    </source>
</evidence>
<accession>A0AAN0J793</accession>
<keyword evidence="2 4" id="KW-1015">Disulfide bond</keyword>
<keyword evidence="5" id="KW-0812">Transmembrane</keyword>
<dbReference type="InterPro" id="IPR001190">
    <property type="entry name" value="SRCR"/>
</dbReference>
<name>A0AAN0J793_AMPQE</name>
<keyword evidence="3" id="KW-0325">Glycoprotein</keyword>
<dbReference type="SMART" id="SM00202">
    <property type="entry name" value="SR"/>
    <property type="match status" value="5"/>
</dbReference>
<dbReference type="PROSITE" id="PS50287">
    <property type="entry name" value="SRCR_2"/>
    <property type="match status" value="5"/>
</dbReference>
<keyword evidence="9" id="KW-1185">Reference proteome</keyword>
<dbReference type="PRINTS" id="PR00258">
    <property type="entry name" value="SPERACTRCPTR"/>
</dbReference>
<reference evidence="9" key="1">
    <citation type="journal article" date="2010" name="Nature">
        <title>The Amphimedon queenslandica genome and the evolution of animal complexity.</title>
        <authorList>
            <person name="Srivastava M."/>
            <person name="Simakov O."/>
            <person name="Chapman J."/>
            <person name="Fahey B."/>
            <person name="Gauthier M.E."/>
            <person name="Mitros T."/>
            <person name="Richards G.S."/>
            <person name="Conaco C."/>
            <person name="Dacre M."/>
            <person name="Hellsten U."/>
            <person name="Larroux C."/>
            <person name="Putnam N.H."/>
            <person name="Stanke M."/>
            <person name="Adamska M."/>
            <person name="Darling A."/>
            <person name="Degnan S.M."/>
            <person name="Oakley T.H."/>
            <person name="Plachetzki D.C."/>
            <person name="Zhai Y."/>
            <person name="Adamski M."/>
            <person name="Calcino A."/>
            <person name="Cummins S.F."/>
            <person name="Goodstein D.M."/>
            <person name="Harris C."/>
            <person name="Jackson D.J."/>
            <person name="Leys S.P."/>
            <person name="Shu S."/>
            <person name="Woodcroft B.J."/>
            <person name="Vervoort M."/>
            <person name="Kosik K.S."/>
            <person name="Manning G."/>
            <person name="Degnan B.M."/>
            <person name="Rokhsar D.S."/>
        </authorList>
    </citation>
    <scope>NUCLEOTIDE SEQUENCE [LARGE SCALE GENOMIC DNA]</scope>
</reference>
<dbReference type="FunFam" id="3.10.250.10:FF:000011">
    <property type="entry name" value="Scavenger receptor class A member 5"/>
    <property type="match status" value="2"/>
</dbReference>
<proteinExistence type="predicted"/>
<feature type="domain" description="SRCR" evidence="7">
    <location>
        <begin position="142"/>
        <end position="246"/>
    </location>
</feature>
<dbReference type="Proteomes" id="UP000007879">
    <property type="component" value="Unassembled WGS sequence"/>
</dbReference>
<dbReference type="EnsemblMetazoa" id="XM_019997048.1">
    <property type="protein sequence ID" value="XP_019852607.1"/>
    <property type="gene ID" value="LOC109582381"/>
</dbReference>
<evidence type="ECO:0000256" key="6">
    <source>
        <dbReference type="SAM" id="SignalP"/>
    </source>
</evidence>
<dbReference type="PANTHER" id="PTHR48071">
    <property type="entry name" value="SRCR DOMAIN-CONTAINING PROTEIN"/>
    <property type="match status" value="1"/>
</dbReference>
<feature type="domain" description="SRCR" evidence="7">
    <location>
        <begin position="30"/>
        <end position="132"/>
    </location>
</feature>
<keyword evidence="1 6" id="KW-0732">Signal</keyword>
<dbReference type="AlphaFoldDB" id="A0AAN0J793"/>
<dbReference type="PANTHER" id="PTHR48071:SF18">
    <property type="entry name" value="DELETED IN MALIGNANT BRAIN TUMORS 1 PROTEIN-RELATED"/>
    <property type="match status" value="1"/>
</dbReference>
<dbReference type="PROSITE" id="PS00420">
    <property type="entry name" value="SRCR_1"/>
    <property type="match status" value="2"/>
</dbReference>
<dbReference type="GO" id="GO:0016020">
    <property type="term" value="C:membrane"/>
    <property type="evidence" value="ECO:0007669"/>
    <property type="project" value="InterPro"/>
</dbReference>
<feature type="disulfide bond" evidence="4">
    <location>
        <begin position="572"/>
        <end position="582"/>
    </location>
</feature>
<dbReference type="SUPFAM" id="SSF56487">
    <property type="entry name" value="SRCR-like"/>
    <property type="match status" value="5"/>
</dbReference>
<evidence type="ECO:0000256" key="4">
    <source>
        <dbReference type="PROSITE-ProRule" id="PRU00196"/>
    </source>
</evidence>
<dbReference type="FunFam" id="3.10.250.10:FF:000005">
    <property type="entry name" value="Neurotrypsin isoform A"/>
    <property type="match status" value="1"/>
</dbReference>
<dbReference type="EnsemblMetazoa" id="XM_019997047.1">
    <property type="protein sequence ID" value="XP_019852606.1"/>
    <property type="gene ID" value="LOC109582381"/>
</dbReference>
<feature type="domain" description="SRCR" evidence="7">
    <location>
        <begin position="503"/>
        <end position="601"/>
    </location>
</feature>
<feature type="transmembrane region" description="Helical" evidence="5">
    <location>
        <begin position="617"/>
        <end position="643"/>
    </location>
</feature>
<reference evidence="8" key="2">
    <citation type="submission" date="2024-06" db="UniProtKB">
        <authorList>
            <consortium name="EnsemblMetazoa"/>
        </authorList>
    </citation>
    <scope>IDENTIFICATION</scope>
</reference>
<dbReference type="RefSeq" id="XP_019852606.1">
    <property type="nucleotide sequence ID" value="XM_019997047.1"/>
</dbReference>
<dbReference type="RefSeq" id="XP_019852607.1">
    <property type="nucleotide sequence ID" value="XM_019997048.1"/>
</dbReference>
<dbReference type="KEGG" id="aqu:109582381"/>
<evidence type="ECO:0000256" key="1">
    <source>
        <dbReference type="ARBA" id="ARBA00022729"/>
    </source>
</evidence>
<protein>
    <recommendedName>
        <fullName evidence="7">SRCR domain-containing protein</fullName>
    </recommendedName>
</protein>
<evidence type="ECO:0000256" key="2">
    <source>
        <dbReference type="ARBA" id="ARBA00023157"/>
    </source>
</evidence>
<comment type="caution">
    <text evidence="4">Lacks conserved residue(s) required for the propagation of feature annotation.</text>
</comment>
<feature type="domain" description="SRCR" evidence="7">
    <location>
        <begin position="380"/>
        <end position="481"/>
    </location>
</feature>